<dbReference type="InterPro" id="IPR004358">
    <property type="entry name" value="Sig_transdc_His_kin-like_C"/>
</dbReference>
<feature type="domain" description="PAC" evidence="7">
    <location>
        <begin position="397"/>
        <end position="450"/>
    </location>
</feature>
<evidence type="ECO:0000256" key="3">
    <source>
        <dbReference type="ARBA" id="ARBA00022553"/>
    </source>
</evidence>
<dbReference type="InterPro" id="IPR035965">
    <property type="entry name" value="PAS-like_dom_sf"/>
</dbReference>
<protein>
    <recommendedName>
        <fullName evidence="2">histidine kinase</fullName>
        <ecNumber evidence="2">2.7.13.3</ecNumber>
    </recommendedName>
</protein>
<keyword evidence="5" id="KW-0418">Kinase</keyword>
<evidence type="ECO:0000256" key="2">
    <source>
        <dbReference type="ARBA" id="ARBA00012438"/>
    </source>
</evidence>
<dbReference type="Pfam" id="PF08448">
    <property type="entry name" value="PAS_4"/>
    <property type="match status" value="1"/>
</dbReference>
<accession>A0A5M6DVW7</accession>
<dbReference type="SUPFAM" id="SSF47384">
    <property type="entry name" value="Homodimeric domain of signal transducing histidine kinase"/>
    <property type="match status" value="1"/>
</dbReference>
<dbReference type="SUPFAM" id="SSF55781">
    <property type="entry name" value="GAF domain-like"/>
    <property type="match status" value="1"/>
</dbReference>
<feature type="domain" description="Histidine kinase" evidence="6">
    <location>
        <begin position="468"/>
        <end position="683"/>
    </location>
</feature>
<dbReference type="CDD" id="cd00130">
    <property type="entry name" value="PAS"/>
    <property type="match status" value="1"/>
</dbReference>
<comment type="caution">
    <text evidence="8">The sequence shown here is derived from an EMBL/GenBank/DDBJ whole genome shotgun (WGS) entry which is preliminary data.</text>
</comment>
<dbReference type="AlphaFoldDB" id="A0A5M6DVW7"/>
<dbReference type="PRINTS" id="PR00344">
    <property type="entry name" value="BCTRLSENSOR"/>
</dbReference>
<dbReference type="PANTHER" id="PTHR43304:SF1">
    <property type="entry name" value="PAC DOMAIN-CONTAINING PROTEIN"/>
    <property type="match status" value="1"/>
</dbReference>
<dbReference type="NCBIfam" id="TIGR00229">
    <property type="entry name" value="sensory_box"/>
    <property type="match status" value="1"/>
</dbReference>
<dbReference type="SMART" id="SM00387">
    <property type="entry name" value="HATPase_c"/>
    <property type="match status" value="1"/>
</dbReference>
<name>A0A5M6DVW7_9BACT</name>
<evidence type="ECO:0000313" key="8">
    <source>
        <dbReference type="EMBL" id="KAA5549625.1"/>
    </source>
</evidence>
<gene>
    <name evidence="8" type="ORF">F0145_00795</name>
</gene>
<evidence type="ECO:0000256" key="1">
    <source>
        <dbReference type="ARBA" id="ARBA00000085"/>
    </source>
</evidence>
<evidence type="ECO:0000256" key="4">
    <source>
        <dbReference type="ARBA" id="ARBA00022679"/>
    </source>
</evidence>
<reference evidence="8 9" key="1">
    <citation type="submission" date="2019-09" db="EMBL/GenBank/DDBJ databases">
        <title>Genome sequence and assembly of Adhaeribacter sp.</title>
        <authorList>
            <person name="Chhetri G."/>
        </authorList>
    </citation>
    <scope>NUCLEOTIDE SEQUENCE [LARGE SCALE GENOMIC DNA]</scope>
    <source>
        <strain evidence="8 9">DK36</strain>
    </source>
</reference>
<dbReference type="PANTHER" id="PTHR43304">
    <property type="entry name" value="PHYTOCHROME-LIKE PROTEIN CPH1"/>
    <property type="match status" value="1"/>
</dbReference>
<dbReference type="InterPro" id="IPR036097">
    <property type="entry name" value="HisK_dim/P_sf"/>
</dbReference>
<dbReference type="InterPro" id="IPR000700">
    <property type="entry name" value="PAS-assoc_C"/>
</dbReference>
<sequence>MGALMRAFDWHAHPLGNPEHWPESLKNNIRLLLNSGFPMFIWWSEELFMFHNDAYLPALGNKHPAALGAKARVMWAEIWDDLGVVVDNILRGGDPFFADALPLTLERKGFPEETYWTFSYSPAFNDNGSVNGIFCACTEVTNTVLNQRRLKSLKEVSEEMTQLQTMEQASQRTCNLLYQNKEDIPFCAIYLLNNTVTTATLLGKAGNIADAALPATINLANKQEHWALTDELALQQMAIVDCAHVAPHNLPDNEINIRIKQAAVLPIMRPGQNQAIGLFITGISPKLVYNAEYRGYHALLAGQMAISITSVQAREELARQQQVLKEVFQQAPVGITILRGPNHRIDLANPGICEMWGREAEEVLGIPVIEALPEVADQGIMQLLDGVFTTGEAYIANELPVQLERQGELETLYFNFIYHPLRDSQGLIQGVIAVAIDISQQVKYRQSIEALNEELLITNADLDNFVYAASHDLKTPILNIEGLIMALVEDLPEAVLQTDDVTKVIDLIKASVRRFKRTVTDLSEVAKIQRQAGQDISQLNIAETVAEVRLDFESQITASGAQIETDFAPDGVIQFSAKNLRSIIYNLLSNALKYRAPVRKPYIIIKTETTPEYVMLLVQDNGLGMDMSQERKIFSMFSRLHDHVEGTGVGLYIVKRIVENAGGFIQVESTVGTGTTFRIYFKR</sequence>
<dbReference type="InterPro" id="IPR052162">
    <property type="entry name" value="Sensor_kinase/Photoreceptor"/>
</dbReference>
<dbReference type="InterPro" id="IPR003661">
    <property type="entry name" value="HisK_dim/P_dom"/>
</dbReference>
<dbReference type="EMBL" id="VWSF01000001">
    <property type="protein sequence ID" value="KAA5549625.1"/>
    <property type="molecule type" value="Genomic_DNA"/>
</dbReference>
<dbReference type="Gene3D" id="3.30.565.10">
    <property type="entry name" value="Histidine kinase-like ATPase, C-terminal domain"/>
    <property type="match status" value="1"/>
</dbReference>
<dbReference type="InterPro" id="IPR005467">
    <property type="entry name" value="His_kinase_dom"/>
</dbReference>
<dbReference type="Proteomes" id="UP000323426">
    <property type="component" value="Unassembled WGS sequence"/>
</dbReference>
<organism evidence="8 9">
    <name type="scientific">Adhaeribacter rhizoryzae</name>
    <dbReference type="NCBI Taxonomy" id="2607907"/>
    <lineage>
        <taxon>Bacteria</taxon>
        <taxon>Pseudomonadati</taxon>
        <taxon>Bacteroidota</taxon>
        <taxon>Cytophagia</taxon>
        <taxon>Cytophagales</taxon>
        <taxon>Hymenobacteraceae</taxon>
        <taxon>Adhaeribacter</taxon>
    </lineage>
</organism>
<dbReference type="Pfam" id="PF00512">
    <property type="entry name" value="HisKA"/>
    <property type="match status" value="1"/>
</dbReference>
<dbReference type="CDD" id="cd00082">
    <property type="entry name" value="HisKA"/>
    <property type="match status" value="1"/>
</dbReference>
<keyword evidence="9" id="KW-1185">Reference proteome</keyword>
<evidence type="ECO:0000256" key="5">
    <source>
        <dbReference type="ARBA" id="ARBA00022777"/>
    </source>
</evidence>
<evidence type="ECO:0000259" key="6">
    <source>
        <dbReference type="PROSITE" id="PS50109"/>
    </source>
</evidence>
<dbReference type="InterPro" id="IPR036890">
    <property type="entry name" value="HATPase_C_sf"/>
</dbReference>
<dbReference type="SUPFAM" id="SSF55874">
    <property type="entry name" value="ATPase domain of HSP90 chaperone/DNA topoisomerase II/histidine kinase"/>
    <property type="match status" value="1"/>
</dbReference>
<dbReference type="PROSITE" id="PS50113">
    <property type="entry name" value="PAC"/>
    <property type="match status" value="1"/>
</dbReference>
<dbReference type="Gene3D" id="3.30.450.20">
    <property type="entry name" value="PAS domain"/>
    <property type="match status" value="2"/>
</dbReference>
<keyword evidence="3" id="KW-0597">Phosphoprotein</keyword>
<keyword evidence="4" id="KW-0808">Transferase</keyword>
<dbReference type="PROSITE" id="PS50109">
    <property type="entry name" value="HIS_KIN"/>
    <property type="match status" value="1"/>
</dbReference>
<dbReference type="SUPFAM" id="SSF55785">
    <property type="entry name" value="PYP-like sensor domain (PAS domain)"/>
    <property type="match status" value="1"/>
</dbReference>
<dbReference type="SMART" id="SM00388">
    <property type="entry name" value="HisKA"/>
    <property type="match status" value="1"/>
</dbReference>
<evidence type="ECO:0000259" key="7">
    <source>
        <dbReference type="PROSITE" id="PS50113"/>
    </source>
</evidence>
<dbReference type="SMART" id="SM00091">
    <property type="entry name" value="PAS"/>
    <property type="match status" value="1"/>
</dbReference>
<dbReference type="Gene3D" id="1.10.287.130">
    <property type="match status" value="1"/>
</dbReference>
<dbReference type="GO" id="GO:0000155">
    <property type="term" value="F:phosphorelay sensor kinase activity"/>
    <property type="evidence" value="ECO:0007669"/>
    <property type="project" value="InterPro"/>
</dbReference>
<dbReference type="Pfam" id="PF02518">
    <property type="entry name" value="HATPase_c"/>
    <property type="match status" value="1"/>
</dbReference>
<dbReference type="EC" id="2.7.13.3" evidence="2"/>
<dbReference type="InterPro" id="IPR003594">
    <property type="entry name" value="HATPase_dom"/>
</dbReference>
<evidence type="ECO:0000313" key="9">
    <source>
        <dbReference type="Proteomes" id="UP000323426"/>
    </source>
</evidence>
<dbReference type="InterPro" id="IPR013656">
    <property type="entry name" value="PAS_4"/>
</dbReference>
<comment type="catalytic activity">
    <reaction evidence="1">
        <text>ATP + protein L-histidine = ADP + protein N-phospho-L-histidine.</text>
        <dbReference type="EC" id="2.7.13.3"/>
    </reaction>
</comment>
<proteinExistence type="predicted"/>
<dbReference type="InterPro" id="IPR000014">
    <property type="entry name" value="PAS"/>
</dbReference>